<feature type="domain" description="Reverse transcriptase" evidence="1">
    <location>
        <begin position="1"/>
        <end position="182"/>
    </location>
</feature>
<sequence length="182" mass="21075">MDSGSLPKIWKHSIVVPIFKKGERNNPENYRPISLTCAICRVMEKIIANKIYDFIYRHKLISDYQFGFLRNRSTTSQLITTINDFSDAIENKKNINCIYLDFQKAFDSVPHNLLIHKLKRIGIRGKLLDWISNFITNRTFSTKINESYSEYYHVTSGVPQGSVLGPVLFLIYINDLPDTIPL</sequence>
<dbReference type="SUPFAM" id="SSF56672">
    <property type="entry name" value="DNA/RNA polymerases"/>
    <property type="match status" value="1"/>
</dbReference>
<keyword evidence="2" id="KW-1185">Reference proteome</keyword>
<dbReference type="Pfam" id="PF00078">
    <property type="entry name" value="RVT_1"/>
    <property type="match status" value="1"/>
</dbReference>
<name>A0A914MW46_MELIC</name>
<dbReference type="InterPro" id="IPR043502">
    <property type="entry name" value="DNA/RNA_pol_sf"/>
</dbReference>
<dbReference type="AlphaFoldDB" id="A0A914MW46"/>
<dbReference type="PROSITE" id="PS50878">
    <property type="entry name" value="RT_POL"/>
    <property type="match status" value="1"/>
</dbReference>
<dbReference type="Proteomes" id="UP000887563">
    <property type="component" value="Unplaced"/>
</dbReference>
<protein>
    <submittedName>
        <fullName evidence="3">Reverse transcriptase domain-containing protein</fullName>
    </submittedName>
</protein>
<evidence type="ECO:0000259" key="1">
    <source>
        <dbReference type="PROSITE" id="PS50878"/>
    </source>
</evidence>
<dbReference type="CDD" id="cd01650">
    <property type="entry name" value="RT_nLTR_like"/>
    <property type="match status" value="1"/>
</dbReference>
<dbReference type="PANTHER" id="PTHR19446">
    <property type="entry name" value="REVERSE TRANSCRIPTASES"/>
    <property type="match status" value="1"/>
</dbReference>
<dbReference type="InterPro" id="IPR000477">
    <property type="entry name" value="RT_dom"/>
</dbReference>
<evidence type="ECO:0000313" key="3">
    <source>
        <dbReference type="WBParaSite" id="Minc3s02906g32027"/>
    </source>
</evidence>
<organism evidence="2 3">
    <name type="scientific">Meloidogyne incognita</name>
    <name type="common">Southern root-knot nematode worm</name>
    <name type="synonym">Oxyuris incognita</name>
    <dbReference type="NCBI Taxonomy" id="6306"/>
    <lineage>
        <taxon>Eukaryota</taxon>
        <taxon>Metazoa</taxon>
        <taxon>Ecdysozoa</taxon>
        <taxon>Nematoda</taxon>
        <taxon>Chromadorea</taxon>
        <taxon>Rhabditida</taxon>
        <taxon>Tylenchina</taxon>
        <taxon>Tylenchomorpha</taxon>
        <taxon>Tylenchoidea</taxon>
        <taxon>Meloidogynidae</taxon>
        <taxon>Meloidogyninae</taxon>
        <taxon>Meloidogyne</taxon>
        <taxon>Meloidogyne incognita group</taxon>
    </lineage>
</organism>
<dbReference type="WBParaSite" id="Minc3s02906g32027">
    <property type="protein sequence ID" value="Minc3s02906g32027"/>
    <property type="gene ID" value="Minc3s02906g32027"/>
</dbReference>
<reference evidence="3" key="1">
    <citation type="submission" date="2022-11" db="UniProtKB">
        <authorList>
            <consortium name="WormBaseParasite"/>
        </authorList>
    </citation>
    <scope>IDENTIFICATION</scope>
</reference>
<evidence type="ECO:0000313" key="2">
    <source>
        <dbReference type="Proteomes" id="UP000887563"/>
    </source>
</evidence>
<proteinExistence type="predicted"/>
<accession>A0A914MW46</accession>